<feature type="domain" description="HTH cro/C1-type" evidence="1">
    <location>
        <begin position="6"/>
        <end position="49"/>
    </location>
</feature>
<name>A0A2H3NHQ8_9BACT</name>
<sequence>MSPSEIRALRKRVDLNQTDFGEVLGVAQMTVSDWENGATRPSQTHLAAMYQWRERLDEMGSKEKEVDWTRKLLRSATQAGILAVLLRIFGGSR</sequence>
<organism evidence="2 3">
    <name type="scientific">Longimonas halophila</name>
    <dbReference type="NCBI Taxonomy" id="1469170"/>
    <lineage>
        <taxon>Bacteria</taxon>
        <taxon>Pseudomonadati</taxon>
        <taxon>Rhodothermota</taxon>
        <taxon>Rhodothermia</taxon>
        <taxon>Rhodothermales</taxon>
        <taxon>Salisaetaceae</taxon>
        <taxon>Longimonas</taxon>
    </lineage>
</organism>
<gene>
    <name evidence="2" type="ORF">CRI93_14890</name>
</gene>
<dbReference type="SMART" id="SM00530">
    <property type="entry name" value="HTH_XRE"/>
    <property type="match status" value="1"/>
</dbReference>
<evidence type="ECO:0000259" key="1">
    <source>
        <dbReference type="PROSITE" id="PS50943"/>
    </source>
</evidence>
<dbReference type="Pfam" id="PF01381">
    <property type="entry name" value="HTH_3"/>
    <property type="match status" value="1"/>
</dbReference>
<proteinExistence type="predicted"/>
<evidence type="ECO:0000313" key="3">
    <source>
        <dbReference type="Proteomes" id="UP000221024"/>
    </source>
</evidence>
<dbReference type="PROSITE" id="PS50943">
    <property type="entry name" value="HTH_CROC1"/>
    <property type="match status" value="1"/>
</dbReference>
<dbReference type="AlphaFoldDB" id="A0A2H3NHQ8"/>
<dbReference type="Gene3D" id="1.10.260.40">
    <property type="entry name" value="lambda repressor-like DNA-binding domains"/>
    <property type="match status" value="1"/>
</dbReference>
<dbReference type="CDD" id="cd00093">
    <property type="entry name" value="HTH_XRE"/>
    <property type="match status" value="1"/>
</dbReference>
<dbReference type="OrthoDB" id="3831186at2"/>
<comment type="caution">
    <text evidence="2">The sequence shown here is derived from an EMBL/GenBank/DDBJ whole genome shotgun (WGS) entry which is preliminary data.</text>
</comment>
<keyword evidence="3" id="KW-1185">Reference proteome</keyword>
<dbReference type="GO" id="GO:0003677">
    <property type="term" value="F:DNA binding"/>
    <property type="evidence" value="ECO:0007669"/>
    <property type="project" value="InterPro"/>
</dbReference>
<dbReference type="Proteomes" id="UP000221024">
    <property type="component" value="Unassembled WGS sequence"/>
</dbReference>
<evidence type="ECO:0000313" key="2">
    <source>
        <dbReference type="EMBL" id="PEN04628.1"/>
    </source>
</evidence>
<dbReference type="InterPro" id="IPR010982">
    <property type="entry name" value="Lambda_DNA-bd_dom_sf"/>
</dbReference>
<dbReference type="InterPro" id="IPR001387">
    <property type="entry name" value="Cro/C1-type_HTH"/>
</dbReference>
<dbReference type="EMBL" id="PDEP01000025">
    <property type="protein sequence ID" value="PEN04628.1"/>
    <property type="molecule type" value="Genomic_DNA"/>
</dbReference>
<reference evidence="2 3" key="1">
    <citation type="submission" date="2017-10" db="EMBL/GenBank/DDBJ databases">
        <title>Draft genome of Longimonas halophila.</title>
        <authorList>
            <person name="Goh K.M."/>
            <person name="Shamsir M.S."/>
            <person name="Lim S.W."/>
        </authorList>
    </citation>
    <scope>NUCLEOTIDE SEQUENCE [LARGE SCALE GENOMIC DNA]</scope>
    <source>
        <strain evidence="2 3">KCTC 42399</strain>
    </source>
</reference>
<dbReference type="SUPFAM" id="SSF47413">
    <property type="entry name" value="lambda repressor-like DNA-binding domains"/>
    <property type="match status" value="1"/>
</dbReference>
<accession>A0A2H3NHQ8</accession>
<protein>
    <recommendedName>
        <fullName evidence="1">HTH cro/C1-type domain-containing protein</fullName>
    </recommendedName>
</protein>